<feature type="compositionally biased region" description="Polar residues" evidence="5">
    <location>
        <begin position="347"/>
        <end position="363"/>
    </location>
</feature>
<feature type="domain" description="Helicase C-terminal" evidence="7">
    <location>
        <begin position="1933"/>
        <end position="2113"/>
    </location>
</feature>
<feature type="coiled-coil region" evidence="4">
    <location>
        <begin position="3023"/>
        <end position="3062"/>
    </location>
</feature>
<keyword evidence="4" id="KW-0175">Coiled coil</keyword>
<keyword evidence="10" id="KW-1185">Reference proteome</keyword>
<dbReference type="PROSITE" id="PS51196">
    <property type="entry name" value="SECA_MOTOR_DEAD"/>
    <property type="match status" value="1"/>
</dbReference>
<name>A0A1I8PF29_STOCA</name>
<sequence>MEFDYLDLDEGSNEEFKQHVGSKSDSNKDIIEDIVLTDLTEQRLSLQDVRNHIEVEFQTLLGDIDEVFIEDLYIEVLSELWLQEAKDIFATHQSVDTVVQTFFAQQNTSSLSDVPEVFRNFDYYKLLMNHQSLISKRNQDTLLNKFKIECWKQILNSQGSALNKLKFLMAFVDLLSSTPEIQTIVADLNLENYYNGKLALEDLLKTILAIERVAHGVNLGPIQVAAQNLLMDLNGLEEKEKEGGFTLTDKLREVVAVYIKPPQIAAKKLDNRWCLEICAQNLALTSILPQVQRELLASSNIEEVRFVTTDLLVIDTDLKSEFWHGKNIVILTNTLRISGQVELNVSGQSSSHSYKDNAGTSADGNGRQGNDGFAGESAGNVCILADKIENLELLTIAADGGDGSQGQDGGDGKDGEDGHGLSRREFESKFNDDCVTLFALFNNYKAENKRHVKSDIAWTHHDWSKDGHFFLQGESKEGMLITYSCAYYVFDTHTYLLYVGSMAKAGGDGGANGLGGQGGFPGEISVSTKASATGHSLRFEKSARQGKNGENGKGGLYGKNGKNGWDIGYLNEKYGSWKRFGLDQNTKIAVNYYDEKVKDSVWCWHYEKYVGFTPLILRYPQSHKFGERRKTRESSERKEVAQATRKKAISQSSVMTIYSQFMETSMKNKWQELSLQMEKSRELARNDVAELEQRLQADKQTTELAVQHHLDSASQARRQSSRQFDYKDIFKDSRTNDELAAKVTAEPLVLDNWLALKGSRINSSTMKNLSESYVKLQKHMKEDSNKDNIKYAVIAKLWNLKYGLASLEQIANQLSPHPVVPAGSNSNLTPEQAARYLVENKDEGKDIAHQVLVTLHEYFYENTEKQRENIVRFFQDILQLGVREIDNDKRTNSEKKQKEDKKDKVKEEHQSSEKLTDYNYQILRATVKRFILEVGDSPQAHPSIRKIYEDCRAFEERQSRTLNLYFEIFRNELTKPRHSATYALWRASNKDKSLQRNLEETTKRDPFLYKLYGRCKAQLESEYDWARCIVNQDVSSELSGYILKNGPASAACRELLAIIFGVNIRLYSKDEDFNIYAIDNHNPASTKPIHILQKNSEEFVQLAIDEDFWLVEEKHQLNALKYGEILDNFPLPGDRFDEDKDIQELLEYLPVGERIELSTRLAKITSQFVQQPGILLGILRRFRSEGRHISLQELCLLINSVVGASIEDAGLGQNTFLWLVSAYPQTCWIDELLLLQMENYFRKSLPRKVQWRELLSKIENVNVLLLLHQKLQDPRIDSSVTLETIEEILFILSNIPKEVKINYEELQLPEWPYALKDHYWSSKLQKLGKLNNGDLATASYYLLSAEYTFGTSLVETFIEKLQQKTSDLLTADVLIDILSNFHNQEWALSDAVIGRLDSLDITQWQLEMRQKFSAIGKDRNITQLVEVIKGNGNTSKSISDNLATIKEQVKKISGPSYTINGKAVAAFTENDIKNWRKEFRGGVEKCEEIFAVINRAIKLKNGWELRDTQKLTTFLLLANKRNILAQVATGEGKSIVVVALAIMNVLCGQKVDVVTSSSVLAKRDAEENIAIYKMFDVSVSHNCSEEMDKRKAAYSGNQVVYGDLSNFQRDYLLHTFYGKNMLGDRRFQNIIVDEVDSMLLDKGNNTLYLSHEIAGLDKLESLYIFIWQWINKPTKEFEDFVALMDTATIKEAVLHDLYGLMKRDDMDLLGPTLSGEQKDLIYERLIEASLIDNRGFLLKQSIDDSNLLNRVLQPEFQQYQSRLSHLFQQLFRRDRHINVPKHLAGFIEQHLDSWIENAKIAFSMEAGTDYVVDVDRTGTSADRNPNITIIDRDTGTDLNNSQWDNALHQFLQLKHGCKLSLQSLKAVFVSSVSYFKLYQTLYGLTGTLGSQREKDLLQDLYKVDFVTLPTSKSKQFTEYRPKICANKRDWVEQVQQSAQSLLDKRSVLVICESVNDVKTLIQAFGGRDAKNVHSYTRDYEAFDLAKGNAKLEKGHVIIATNLAGRGTDIKITKELEAAGGLHVCLTYLPNNIRIEQQAFGRAARKGEKGTGQLVVVDTKGHANTSHATIFDLRREANSDEIHRLSSIKAYYATQIIVEEECFKAFRNQYEELKASLNDAKFAVDAANILLHSCLDKWAFWLNENVENIKKQKDFDNKSRLKDLLEKFVSDLKKLNLDDVSAWVEGNSAAMIKLGRQLALGDGRDRQNAKVLFDKVISKDPEYSEAAHYYKAYVISKEQGWPHKHDVVQAYRNELQEAVRLFNKRQDSVVLASGIIEKVKTNKRESIIQIDGYEQQQKSFGELYRLFSQSVDDIVGVVVSPTWFSNRDIDEELSGNLYEGLIQEGVLKKPQVVPNIPQDKLQAICSDYGISVEPLKKLLTTLKGQSLEEQELLRSLTTAVPMPNRESFWEEMIKLEILSEDQYFVMVDKGKLREWDEELADDLLEKVDDNILTRLDIEVDNKDLIFLKSEPLVEGEDGTRKNMHFFDQQKFVDEMGERVFKRMKKMAAVFTNRQARLDPSKTDSAKFCNYDSISAKDFAMVGIAGKDVEVILQELEQCKYIQKNGDSKSDTYRLLIDFDEIEDIELQTCPVYEMSVKALLNSCFAYRIALQKILRQIEEQNFPLSLRLMASPHEMLFADLLEQKVIKEFTLTCSEDKVKEALKKVLSQNNVEWEEGVFSMHSKDLFDTKGKLLTLETPDPKFADLMEVSGECNFGNIEEVQIFFLNGLDKLLQVEEKKWSMKMILNTILVIALGVAQIAIGTAIELFSAGALTGVASAFVNEGIGDLIFAVGVMCTGYFSWKDYAAHKIQSLIITAATAGVGALLNRLRSVARFGHKLAGPVFGASSGAKAIGLQLAAREIAKRTVMQTVKTISFTLANKAVDYAIENTTKSLCSSISVAIVSSVYDKVRRHPISHNLERAYRVLGVERAANLVDQLSENFISVKLLTPLFEGILKEVTTFASEEINRLAKEISNPALRFIAKAVAKGITWTKKIFHIEEIVNLTSRYLESLNTKLAKNVDDALKRHKEKKNVDEKALADWKRDQVNKFAKKLKEEMENLVQEYIITPILEKGKDLAKNIGKNIKRRFNRKEHGYRDHFDKLKEQHRKEMQDSQDNDNSHASTPESHITDKYHKELQKLLAKTKDPDLFAEIMRENVPLNVASVGPCTKVIHKLLKENSVKGGLTIHVENEEGITQTFSYGRNGTVVRLKVKDNNFQLTDSDDSEGSSSNSTSKESLYEALKKAVPELKNVSAKDFRQRAADIIDQDEDIQKYIRKRWIPERPKKKVVSTASPKPVDSISQKIAMGRRKSAPPDSPSASTTKSHKLHALVDTQESAPSRRTKLVERIDLKRSFTTDSIDVVKKIRSDFETALDSTLKKKHLKVGEKFDLEKTKKNLHKMSVPELVGKAREHYSRHSDNEIF</sequence>
<dbReference type="InterPro" id="IPR014001">
    <property type="entry name" value="Helicase_ATP-bd"/>
</dbReference>
<dbReference type="GO" id="GO:0005524">
    <property type="term" value="F:ATP binding"/>
    <property type="evidence" value="ECO:0007669"/>
    <property type="project" value="InterPro"/>
</dbReference>
<keyword evidence="2" id="KW-0813">Transport</keyword>
<dbReference type="SMART" id="SM00957">
    <property type="entry name" value="SecA_DEAD"/>
    <property type="match status" value="1"/>
</dbReference>
<accession>A0A1I8PF29</accession>
<gene>
    <name evidence="9" type="primary">106095622</name>
</gene>
<evidence type="ECO:0000256" key="1">
    <source>
        <dbReference type="ARBA" id="ARBA00022490"/>
    </source>
</evidence>
<dbReference type="PRINTS" id="PR00906">
    <property type="entry name" value="SECA"/>
</dbReference>
<evidence type="ECO:0000256" key="5">
    <source>
        <dbReference type="SAM" id="MobiDB-lite"/>
    </source>
</evidence>
<feature type="coiled-coil region" evidence="4">
    <location>
        <begin position="674"/>
        <end position="701"/>
    </location>
</feature>
<dbReference type="Gene3D" id="3.40.50.300">
    <property type="entry name" value="P-loop containing nucleotide triphosphate hydrolases"/>
    <property type="match status" value="2"/>
</dbReference>
<feature type="region of interest" description="Disordered" evidence="5">
    <location>
        <begin position="889"/>
        <end position="912"/>
    </location>
</feature>
<dbReference type="VEuPathDB" id="VectorBase:SCAU007467"/>
<feature type="compositionally biased region" description="Basic and acidic residues" evidence="5">
    <location>
        <begin position="410"/>
        <end position="422"/>
    </location>
</feature>
<keyword evidence="2" id="KW-0653">Protein transport</keyword>
<dbReference type="KEGG" id="scac:106095622"/>
<organism evidence="9 10">
    <name type="scientific">Stomoxys calcitrans</name>
    <name type="common">Stable fly</name>
    <name type="synonym">Conops calcitrans</name>
    <dbReference type="NCBI Taxonomy" id="35570"/>
    <lineage>
        <taxon>Eukaryota</taxon>
        <taxon>Metazoa</taxon>
        <taxon>Ecdysozoa</taxon>
        <taxon>Arthropoda</taxon>
        <taxon>Hexapoda</taxon>
        <taxon>Insecta</taxon>
        <taxon>Pterygota</taxon>
        <taxon>Neoptera</taxon>
        <taxon>Endopterygota</taxon>
        <taxon>Diptera</taxon>
        <taxon>Brachycera</taxon>
        <taxon>Muscomorpha</taxon>
        <taxon>Muscoidea</taxon>
        <taxon>Muscidae</taxon>
        <taxon>Stomoxys</taxon>
    </lineage>
</organism>
<dbReference type="InterPro" id="IPR014018">
    <property type="entry name" value="SecA_motor_DEAD"/>
</dbReference>
<dbReference type="Gene3D" id="3.90.1440.10">
    <property type="entry name" value="SecA, preprotein cross-linking domain"/>
    <property type="match status" value="1"/>
</dbReference>
<dbReference type="InterPro" id="IPR011115">
    <property type="entry name" value="SecA_DEAD"/>
</dbReference>
<dbReference type="GO" id="GO:0006886">
    <property type="term" value="P:intracellular protein transport"/>
    <property type="evidence" value="ECO:0007669"/>
    <property type="project" value="InterPro"/>
</dbReference>
<dbReference type="InterPro" id="IPR027417">
    <property type="entry name" value="P-loop_NTPase"/>
</dbReference>
<dbReference type="GO" id="GO:0017038">
    <property type="term" value="P:protein import"/>
    <property type="evidence" value="ECO:0007669"/>
    <property type="project" value="InterPro"/>
</dbReference>
<dbReference type="GO" id="GO:0016020">
    <property type="term" value="C:membrane"/>
    <property type="evidence" value="ECO:0007669"/>
    <property type="project" value="InterPro"/>
</dbReference>
<dbReference type="InterPro" id="IPR001650">
    <property type="entry name" value="Helicase_C-like"/>
</dbReference>
<dbReference type="GO" id="GO:0006605">
    <property type="term" value="P:protein targeting"/>
    <property type="evidence" value="ECO:0007669"/>
    <property type="project" value="InterPro"/>
</dbReference>
<dbReference type="PANTHER" id="PTHR30612:SF0">
    <property type="entry name" value="CHLOROPLAST PROTEIN-TRANSPORTING ATPASE"/>
    <property type="match status" value="1"/>
</dbReference>
<evidence type="ECO:0000256" key="2">
    <source>
        <dbReference type="ARBA" id="ARBA00022927"/>
    </source>
</evidence>
<evidence type="ECO:0000256" key="3">
    <source>
        <dbReference type="ARBA" id="ARBA00023010"/>
    </source>
</evidence>
<feature type="region of interest" description="Disordered" evidence="5">
    <location>
        <begin position="401"/>
        <end position="422"/>
    </location>
</feature>
<dbReference type="OrthoDB" id="7993621at2759"/>
<evidence type="ECO:0000313" key="10">
    <source>
        <dbReference type="Proteomes" id="UP000095300"/>
    </source>
</evidence>
<feature type="region of interest" description="Disordered" evidence="5">
    <location>
        <begin position="3104"/>
        <end position="3127"/>
    </location>
</feature>
<evidence type="ECO:0000259" key="7">
    <source>
        <dbReference type="PROSITE" id="PS51194"/>
    </source>
</evidence>
<evidence type="ECO:0000256" key="4">
    <source>
        <dbReference type="SAM" id="Coils"/>
    </source>
</evidence>
<keyword evidence="3" id="KW-0811">Translocation</keyword>
<reference evidence="9" key="1">
    <citation type="submission" date="2020-05" db="UniProtKB">
        <authorList>
            <consortium name="EnsemblMetazoa"/>
        </authorList>
    </citation>
    <scope>IDENTIFICATION</scope>
    <source>
        <strain evidence="9">USDA</strain>
    </source>
</reference>
<dbReference type="EnsemblMetazoa" id="SCAU007467-RA">
    <property type="protein sequence ID" value="SCAU007467-PA"/>
    <property type="gene ID" value="SCAU007467"/>
</dbReference>
<dbReference type="PROSITE" id="PS51192">
    <property type="entry name" value="HELICASE_ATP_BIND_1"/>
    <property type="match status" value="1"/>
</dbReference>
<feature type="domain" description="Helicase ATP-binding" evidence="6">
    <location>
        <begin position="1514"/>
        <end position="1707"/>
    </location>
</feature>
<evidence type="ECO:0000259" key="6">
    <source>
        <dbReference type="PROSITE" id="PS51192"/>
    </source>
</evidence>
<dbReference type="InterPro" id="IPR000185">
    <property type="entry name" value="SecA"/>
</dbReference>
<dbReference type="Proteomes" id="UP000095300">
    <property type="component" value="Unassembled WGS sequence"/>
</dbReference>
<feature type="region of interest" description="Disordered" evidence="5">
    <location>
        <begin position="347"/>
        <end position="371"/>
    </location>
</feature>
<evidence type="ECO:0000313" key="9">
    <source>
        <dbReference type="EnsemblMetazoa" id="SCAU007467-PA"/>
    </source>
</evidence>
<keyword evidence="1" id="KW-0963">Cytoplasm</keyword>
<evidence type="ECO:0000259" key="8">
    <source>
        <dbReference type="PROSITE" id="PS51196"/>
    </source>
</evidence>
<dbReference type="STRING" id="35570.A0A1I8PF29"/>
<feature type="domain" description="SecA family profile" evidence="8">
    <location>
        <begin position="1424"/>
        <end position="2085"/>
    </location>
</feature>
<dbReference type="SUPFAM" id="SSF52540">
    <property type="entry name" value="P-loop containing nucleoside triphosphate hydrolases"/>
    <property type="match status" value="2"/>
</dbReference>
<dbReference type="Pfam" id="PF07517">
    <property type="entry name" value="SecA_DEAD"/>
    <property type="match status" value="1"/>
</dbReference>
<dbReference type="PANTHER" id="PTHR30612">
    <property type="entry name" value="SECA INNER MEMBRANE COMPONENT OF SEC PROTEIN SECRETION SYSTEM"/>
    <property type="match status" value="1"/>
</dbReference>
<protein>
    <submittedName>
        <fullName evidence="9">Uncharacterized protein</fullName>
    </submittedName>
</protein>
<feature type="region of interest" description="Disordered" evidence="5">
    <location>
        <begin position="3301"/>
        <end position="3325"/>
    </location>
</feature>
<proteinExistence type="predicted"/>
<dbReference type="PROSITE" id="PS51194">
    <property type="entry name" value="HELICASE_CTER"/>
    <property type="match status" value="1"/>
</dbReference>